<keyword evidence="4" id="KW-1185">Reference proteome</keyword>
<dbReference type="AlphaFoldDB" id="A0AAE6NU58"/>
<organism evidence="2 5">
    <name type="scientific">Paracoccus pantotrophus</name>
    <name type="common">Thiosphaera pantotropha</name>
    <dbReference type="NCBI Taxonomy" id="82367"/>
    <lineage>
        <taxon>Bacteria</taxon>
        <taxon>Pseudomonadati</taxon>
        <taxon>Pseudomonadota</taxon>
        <taxon>Alphaproteobacteria</taxon>
        <taxon>Rhodobacterales</taxon>
        <taxon>Paracoccaceae</taxon>
        <taxon>Paracoccus</taxon>
    </lineage>
</organism>
<dbReference type="EMBL" id="CP044423">
    <property type="protein sequence ID" value="QFG35327.1"/>
    <property type="molecule type" value="Genomic_DNA"/>
</dbReference>
<sequence>MADRLAAFVEATAARPWDWAAENCTFWVADWGLVRWGMDFAARYRGRCRSEEDSDALVGGDLVALVSPEIPLPRKDAPAEGDIGVIEFRGRQVSAIWSGSHWLIRTPRGIAMVRARAIAIWGD</sequence>
<feature type="domain" description="DUF6950" evidence="1">
    <location>
        <begin position="3"/>
        <end position="121"/>
    </location>
</feature>
<dbReference type="GeneID" id="51369673"/>
<dbReference type="Proteomes" id="UP000326453">
    <property type="component" value="Chromosome 2"/>
</dbReference>
<reference evidence="2 5" key="2">
    <citation type="submission" date="2019-01" db="EMBL/GenBank/DDBJ databases">
        <title>Complete Genome Sequence and Annotation of the Paracoccus pantotrophus type strain DSM 2944.</title>
        <authorList>
            <person name="Bockwoldt J.A."/>
            <person name="Zimmermann M."/>
            <person name="Tiso T."/>
            <person name="Blank L.M."/>
        </authorList>
    </citation>
    <scope>NUCLEOTIDE SEQUENCE [LARGE SCALE GENOMIC DNA]</scope>
    <source>
        <strain evidence="2 5">DSM 2944</strain>
    </source>
</reference>
<proteinExistence type="predicted"/>
<evidence type="ECO:0000313" key="3">
    <source>
        <dbReference type="EMBL" id="RKS44475.1"/>
    </source>
</evidence>
<dbReference type="Pfam" id="PF22262">
    <property type="entry name" value="DUF6950"/>
    <property type="match status" value="1"/>
</dbReference>
<evidence type="ECO:0000313" key="5">
    <source>
        <dbReference type="Proteomes" id="UP000326453"/>
    </source>
</evidence>
<evidence type="ECO:0000313" key="2">
    <source>
        <dbReference type="EMBL" id="QFG35327.1"/>
    </source>
</evidence>
<gene>
    <name evidence="3" type="ORF">BDE18_3323</name>
    <name evidence="2" type="ORF">ESD82_03815</name>
</gene>
<dbReference type="KEGG" id="ppan:ESD82_03815"/>
<dbReference type="InterPro" id="IPR053802">
    <property type="entry name" value="DUF6950"/>
</dbReference>
<reference evidence="3 4" key="1">
    <citation type="submission" date="2018-10" db="EMBL/GenBank/DDBJ databases">
        <title>Genomic Encyclopedia of Archaeal and Bacterial Type Strains, Phase II (KMG-II): from individual species to whole genera.</title>
        <authorList>
            <person name="Goeker M."/>
        </authorList>
    </citation>
    <scope>NUCLEOTIDE SEQUENCE [LARGE SCALE GENOMIC DNA]</scope>
    <source>
        <strain evidence="4">ATCC 35512 / DSM 2944 / CIP 106514 / LMD 82.5 / NBRC 102493 / NCCB 82005 / GB17</strain>
        <strain evidence="3">DSM 2944</strain>
    </source>
</reference>
<dbReference type="EMBL" id="RBLI01000002">
    <property type="protein sequence ID" value="RKS44475.1"/>
    <property type="molecule type" value="Genomic_DNA"/>
</dbReference>
<name>A0AAE6NU58_PARPN</name>
<dbReference type="RefSeq" id="WP_147428947.1">
    <property type="nucleotide sequence ID" value="NZ_CP044423.1"/>
</dbReference>
<evidence type="ECO:0000259" key="1">
    <source>
        <dbReference type="Pfam" id="PF22262"/>
    </source>
</evidence>
<evidence type="ECO:0000313" key="4">
    <source>
        <dbReference type="Proteomes" id="UP000273626"/>
    </source>
</evidence>
<protein>
    <recommendedName>
        <fullName evidence="1">DUF6950 domain-containing protein</fullName>
    </recommendedName>
</protein>
<dbReference type="Proteomes" id="UP000273626">
    <property type="component" value="Unassembled WGS sequence"/>
</dbReference>
<accession>A0AAE6NU58</accession>